<evidence type="ECO:0000313" key="1">
    <source>
        <dbReference type="EMBL" id="CAB4928637.1"/>
    </source>
</evidence>
<name>A0A6J7IED2_9ZZZZ</name>
<gene>
    <name evidence="1" type="ORF">UFOPK3720_00602</name>
</gene>
<accession>A0A6J7IED2</accession>
<dbReference type="AlphaFoldDB" id="A0A6J7IED2"/>
<dbReference type="EMBL" id="CAFBNB010000089">
    <property type="protein sequence ID" value="CAB4928637.1"/>
    <property type="molecule type" value="Genomic_DNA"/>
</dbReference>
<organism evidence="1">
    <name type="scientific">freshwater metagenome</name>
    <dbReference type="NCBI Taxonomy" id="449393"/>
    <lineage>
        <taxon>unclassified sequences</taxon>
        <taxon>metagenomes</taxon>
        <taxon>ecological metagenomes</taxon>
    </lineage>
</organism>
<sequence>MRERAQQSWPALSKTPYGAVAAAFSRSASAKIMFALFPPSSRVTALTCAAQPAMTVEPTDVEPVKTTLRTSG</sequence>
<proteinExistence type="predicted"/>
<protein>
    <submittedName>
        <fullName evidence="1">Unannotated protein</fullName>
    </submittedName>
</protein>
<reference evidence="1" key="1">
    <citation type="submission" date="2020-05" db="EMBL/GenBank/DDBJ databases">
        <authorList>
            <person name="Chiriac C."/>
            <person name="Salcher M."/>
            <person name="Ghai R."/>
            <person name="Kavagutti S V."/>
        </authorList>
    </citation>
    <scope>NUCLEOTIDE SEQUENCE</scope>
</reference>